<dbReference type="AlphaFoldDB" id="A0A3D8IM76"/>
<gene>
    <name evidence="1" type="ORF">CQA53_04740</name>
</gene>
<evidence type="ECO:0000313" key="2">
    <source>
        <dbReference type="Proteomes" id="UP000256379"/>
    </source>
</evidence>
<dbReference type="RefSeq" id="WP_115542879.1">
    <property type="nucleotide sequence ID" value="NZ_NXLQ01000007.1"/>
</dbReference>
<organism evidence="1 2">
    <name type="scientific">Helicobacter didelphidarum</name>
    <dbReference type="NCBI Taxonomy" id="2040648"/>
    <lineage>
        <taxon>Bacteria</taxon>
        <taxon>Pseudomonadati</taxon>
        <taxon>Campylobacterota</taxon>
        <taxon>Epsilonproteobacteria</taxon>
        <taxon>Campylobacterales</taxon>
        <taxon>Helicobacteraceae</taxon>
        <taxon>Helicobacter</taxon>
    </lineage>
</organism>
<keyword evidence="2" id="KW-1185">Reference proteome</keyword>
<dbReference type="Proteomes" id="UP000256379">
    <property type="component" value="Unassembled WGS sequence"/>
</dbReference>
<protein>
    <submittedName>
        <fullName evidence="1">Uncharacterized protein</fullName>
    </submittedName>
</protein>
<sequence length="101" mass="11609">MKVVIYSQQGENTLSGIHSDIIVEFSPLYPMAFVVKMQDNKICHYVSCQNIDAIGIWKANELDKRRFISACKMGKLAFMIVPDTDEERLYDILQQCITSMK</sequence>
<evidence type="ECO:0000313" key="1">
    <source>
        <dbReference type="EMBL" id="RDU66110.1"/>
    </source>
</evidence>
<comment type="caution">
    <text evidence="1">The sequence shown here is derived from an EMBL/GenBank/DDBJ whole genome shotgun (WGS) entry which is preliminary data.</text>
</comment>
<reference evidence="1 2" key="1">
    <citation type="submission" date="2018-04" db="EMBL/GenBank/DDBJ databases">
        <title>Novel Campyloabacter and Helicobacter Species and Strains.</title>
        <authorList>
            <person name="Mannion A.J."/>
            <person name="Shen Z."/>
            <person name="Fox J.G."/>
        </authorList>
    </citation>
    <scope>NUCLEOTIDE SEQUENCE [LARGE SCALE GENOMIC DNA]</scope>
    <source>
        <strain evidence="1 2">MIT 17-337</strain>
    </source>
</reference>
<accession>A0A3D8IM76</accession>
<dbReference type="EMBL" id="NXLQ01000007">
    <property type="protein sequence ID" value="RDU66110.1"/>
    <property type="molecule type" value="Genomic_DNA"/>
</dbReference>
<dbReference type="OrthoDB" id="9950696at2"/>
<proteinExistence type="predicted"/>
<name>A0A3D8IM76_9HELI</name>